<dbReference type="SMART" id="SM00630">
    <property type="entry name" value="Sema"/>
    <property type="match status" value="1"/>
</dbReference>
<feature type="signal peptide" evidence="8">
    <location>
        <begin position="1"/>
        <end position="27"/>
    </location>
</feature>
<dbReference type="InterPro" id="IPR036352">
    <property type="entry name" value="Semap_dom_sf"/>
</dbReference>
<dbReference type="GO" id="GO:0030215">
    <property type="term" value="F:semaphorin receptor binding"/>
    <property type="evidence" value="ECO:0007669"/>
    <property type="project" value="InterPro"/>
</dbReference>
<feature type="domain" description="Sema" evidence="9">
    <location>
        <begin position="37"/>
        <end position="499"/>
    </location>
</feature>
<dbReference type="AlphaFoldDB" id="A0A1D1VCU5"/>
<dbReference type="GO" id="GO:0045499">
    <property type="term" value="F:chemorepellent activity"/>
    <property type="evidence" value="ECO:0007669"/>
    <property type="project" value="TreeGrafter"/>
</dbReference>
<comment type="caution">
    <text evidence="10">The sequence shown here is derived from an EMBL/GenBank/DDBJ whole genome shotgun (WGS) entry which is preliminary data.</text>
</comment>
<reference evidence="10 11" key="1">
    <citation type="journal article" date="2016" name="Nat. Commun.">
        <title>Extremotolerant tardigrade genome and improved radiotolerance of human cultured cells by tardigrade-unique protein.</title>
        <authorList>
            <person name="Hashimoto T."/>
            <person name="Horikawa D.D."/>
            <person name="Saito Y."/>
            <person name="Kuwahara H."/>
            <person name="Kozuka-Hata H."/>
            <person name="Shin-I T."/>
            <person name="Minakuchi Y."/>
            <person name="Ohishi K."/>
            <person name="Motoyama A."/>
            <person name="Aizu T."/>
            <person name="Enomoto A."/>
            <person name="Kondo K."/>
            <person name="Tanaka S."/>
            <person name="Hara Y."/>
            <person name="Koshikawa S."/>
            <person name="Sagara H."/>
            <person name="Miura T."/>
            <person name="Yokobori S."/>
            <person name="Miyagawa K."/>
            <person name="Suzuki Y."/>
            <person name="Kubo T."/>
            <person name="Oyama M."/>
            <person name="Kohara Y."/>
            <person name="Fujiyama A."/>
            <person name="Arakawa K."/>
            <person name="Katayama T."/>
            <person name="Toyoda A."/>
            <person name="Kunieda T."/>
        </authorList>
    </citation>
    <scope>NUCLEOTIDE SEQUENCE [LARGE SCALE GENOMIC DNA]</scope>
    <source>
        <strain evidence="10 11">YOKOZUNA-1</strain>
    </source>
</reference>
<dbReference type="PANTHER" id="PTHR11036">
    <property type="entry name" value="SEMAPHORIN"/>
    <property type="match status" value="1"/>
</dbReference>
<dbReference type="Gene3D" id="2.130.10.10">
    <property type="entry name" value="YVTN repeat-like/Quinoprotein amine dehydrogenase"/>
    <property type="match status" value="1"/>
</dbReference>
<dbReference type="EMBL" id="BDGG01000004">
    <property type="protein sequence ID" value="GAU98720.1"/>
    <property type="molecule type" value="Genomic_DNA"/>
</dbReference>
<dbReference type="GO" id="GO:0007411">
    <property type="term" value="P:axon guidance"/>
    <property type="evidence" value="ECO:0007669"/>
    <property type="project" value="TreeGrafter"/>
</dbReference>
<dbReference type="InterPro" id="IPR002165">
    <property type="entry name" value="Plexin_repeat"/>
</dbReference>
<evidence type="ECO:0000256" key="3">
    <source>
        <dbReference type="ARBA" id="ARBA00023136"/>
    </source>
</evidence>
<feature type="chain" id="PRO_5008898266" description="Sema domain-containing protein" evidence="8">
    <location>
        <begin position="28"/>
        <end position="713"/>
    </location>
</feature>
<dbReference type="SUPFAM" id="SSF101912">
    <property type="entry name" value="Sema domain"/>
    <property type="match status" value="1"/>
</dbReference>
<dbReference type="PANTHER" id="PTHR11036:SF131">
    <property type="entry name" value="MIP07328P"/>
    <property type="match status" value="1"/>
</dbReference>
<organism evidence="10 11">
    <name type="scientific">Ramazzottius varieornatus</name>
    <name type="common">Water bear</name>
    <name type="synonym">Tardigrade</name>
    <dbReference type="NCBI Taxonomy" id="947166"/>
    <lineage>
        <taxon>Eukaryota</taxon>
        <taxon>Metazoa</taxon>
        <taxon>Ecdysozoa</taxon>
        <taxon>Tardigrada</taxon>
        <taxon>Eutardigrada</taxon>
        <taxon>Parachela</taxon>
        <taxon>Hypsibioidea</taxon>
        <taxon>Ramazzottiidae</taxon>
        <taxon>Ramazzottius</taxon>
    </lineage>
</organism>
<gene>
    <name evidence="10" type="primary">RvY_09830</name>
    <name evidence="10" type="synonym">RvY_09830.1</name>
    <name evidence="10" type="ORF">RvY_09830-1</name>
</gene>
<evidence type="ECO:0000256" key="7">
    <source>
        <dbReference type="SAM" id="Phobius"/>
    </source>
</evidence>
<dbReference type="OrthoDB" id="9988752at2759"/>
<proteinExistence type="predicted"/>
<name>A0A1D1VCU5_RAMVA</name>
<dbReference type="Gene3D" id="3.30.1680.10">
    <property type="entry name" value="ligand-binding face of the semaphorins, domain 2"/>
    <property type="match status" value="1"/>
</dbReference>
<dbReference type="GO" id="GO:0005886">
    <property type="term" value="C:plasma membrane"/>
    <property type="evidence" value="ECO:0007669"/>
    <property type="project" value="TreeGrafter"/>
</dbReference>
<keyword evidence="3 7" id="KW-0472">Membrane</keyword>
<evidence type="ECO:0000313" key="11">
    <source>
        <dbReference type="Proteomes" id="UP000186922"/>
    </source>
</evidence>
<dbReference type="SUPFAM" id="SSF103575">
    <property type="entry name" value="Plexin repeat"/>
    <property type="match status" value="1"/>
</dbReference>
<evidence type="ECO:0000256" key="2">
    <source>
        <dbReference type="ARBA" id="ARBA00022902"/>
    </source>
</evidence>
<evidence type="ECO:0000256" key="5">
    <source>
        <dbReference type="ARBA" id="ARBA00023180"/>
    </source>
</evidence>
<keyword evidence="8" id="KW-0732">Signal</keyword>
<dbReference type="GO" id="GO:0030335">
    <property type="term" value="P:positive regulation of cell migration"/>
    <property type="evidence" value="ECO:0007669"/>
    <property type="project" value="TreeGrafter"/>
</dbReference>
<dbReference type="STRING" id="947166.A0A1D1VCU5"/>
<comment type="subcellular location">
    <subcellularLocation>
        <location evidence="1">Membrane</location>
    </subcellularLocation>
</comment>
<dbReference type="Proteomes" id="UP000186922">
    <property type="component" value="Unassembled WGS sequence"/>
</dbReference>
<keyword evidence="7" id="KW-1133">Transmembrane helix</keyword>
<accession>A0A1D1VCU5</accession>
<dbReference type="Pfam" id="PF01437">
    <property type="entry name" value="PSI"/>
    <property type="match status" value="1"/>
</dbReference>
<keyword evidence="5" id="KW-0325">Glycoprotein</keyword>
<keyword evidence="7" id="KW-0812">Transmembrane</keyword>
<keyword evidence="2" id="KW-0524">Neurogenesis</keyword>
<dbReference type="InterPro" id="IPR027231">
    <property type="entry name" value="Semaphorin"/>
</dbReference>
<dbReference type="SMART" id="SM00423">
    <property type="entry name" value="PSI"/>
    <property type="match status" value="1"/>
</dbReference>
<keyword evidence="4" id="KW-1015">Disulfide bond</keyword>
<evidence type="ECO:0000313" key="10">
    <source>
        <dbReference type="EMBL" id="GAU98720.1"/>
    </source>
</evidence>
<comment type="caution">
    <text evidence="6">Lacks conserved residue(s) required for the propagation of feature annotation.</text>
</comment>
<keyword evidence="11" id="KW-1185">Reference proteome</keyword>
<dbReference type="GO" id="GO:0071526">
    <property type="term" value="P:semaphorin-plexin signaling pathway"/>
    <property type="evidence" value="ECO:0007669"/>
    <property type="project" value="TreeGrafter"/>
</dbReference>
<dbReference type="Pfam" id="PF01403">
    <property type="entry name" value="Sema"/>
    <property type="match status" value="1"/>
</dbReference>
<protein>
    <recommendedName>
        <fullName evidence="9">Sema domain-containing protein</fullName>
    </recommendedName>
</protein>
<evidence type="ECO:0000256" key="8">
    <source>
        <dbReference type="SAM" id="SignalP"/>
    </source>
</evidence>
<evidence type="ECO:0000259" key="9">
    <source>
        <dbReference type="PROSITE" id="PS51004"/>
    </source>
</evidence>
<evidence type="ECO:0000256" key="6">
    <source>
        <dbReference type="PROSITE-ProRule" id="PRU00352"/>
    </source>
</evidence>
<evidence type="ECO:0000256" key="1">
    <source>
        <dbReference type="ARBA" id="ARBA00004370"/>
    </source>
</evidence>
<feature type="transmembrane region" description="Helical" evidence="7">
    <location>
        <begin position="608"/>
        <end position="630"/>
    </location>
</feature>
<dbReference type="PROSITE" id="PS50216">
    <property type="entry name" value="DHHC"/>
    <property type="match status" value="1"/>
</dbReference>
<sequence length="713" mass="79888">MDLPSSSAFALLLLPFFLLVLIVGIDGRMWQENVKARVEVNNDDYRRLSSRFTTPTSTVSSPDYFRLLNRDEHSVLIGARNAIYNLSLPELKEVKKLVWNSSEDALQKCFKRSQSECDNFITMAVKTAGGHTLVCGTHSLEPLCRTYRQNEEGTMEVEKPSSDAKHLVASSPRVNTSYTSIDGELYVALFAKQSNGQLKDPVIIKNVNGTDYRTTPDMYRVNIFNAPQFVDMVPLGPHVFTFFREEETGRLPVPTEFQKPRISRVARICRSDRGGQESKWLTTYLKARLQCAIPGQTGDNLFFFDEVRAISEVFQVGGRQLLYGLFTTADNSIYGSAVCLYDFADINRAFAVSSFMASNGQEVSTVPVPEPRPGSCVDDTKSLPTQVLSFMSSHTTMSDPVVPVNNRPVVVHTSIQYRYSAIAVAPQVKAVDDQVYDILYIGTDDGKVLKAFSIGPTEEPVVVEEIDVLKSNRQAVRKLQVAGNQLLVVYNSEVHALPIERCHLARSCRECVALRDPHCAWFNNQCQFQDPTIRNAIFMKTNDVVQNVRLGQDNRCMELDSTSSFPPISNYADTEIRHVRQRTEVDNQVPEYQTSNVDTGHVYKEETLAVAVVITLLLSLVAGFVIGYQLSHYRHSSFKESSLSETSDYSYTHGPALNINRPNDYRSEPIYAPGPDYPPTKAINVVLNMQRNTLKNISTADSKPIAPSKKVYL</sequence>
<dbReference type="InterPro" id="IPR015943">
    <property type="entry name" value="WD40/YVTN_repeat-like_dom_sf"/>
</dbReference>
<dbReference type="PROSITE" id="PS51004">
    <property type="entry name" value="SEMA"/>
    <property type="match status" value="1"/>
</dbReference>
<dbReference type="InterPro" id="IPR016201">
    <property type="entry name" value="PSI"/>
</dbReference>
<evidence type="ECO:0000256" key="4">
    <source>
        <dbReference type="ARBA" id="ARBA00023157"/>
    </source>
</evidence>
<dbReference type="InterPro" id="IPR001627">
    <property type="entry name" value="Semap_dom"/>
</dbReference>